<accession>A0A2P6NWD7</accession>
<evidence type="ECO:0000313" key="1">
    <source>
        <dbReference type="EMBL" id="PRP88275.1"/>
    </source>
</evidence>
<reference evidence="1 2" key="1">
    <citation type="journal article" date="2018" name="Genome Biol. Evol.">
        <title>Multiple Roots of Fruiting Body Formation in Amoebozoa.</title>
        <authorList>
            <person name="Hillmann F."/>
            <person name="Forbes G."/>
            <person name="Novohradska S."/>
            <person name="Ferling I."/>
            <person name="Riege K."/>
            <person name="Groth M."/>
            <person name="Westermann M."/>
            <person name="Marz M."/>
            <person name="Spaller T."/>
            <person name="Winckler T."/>
            <person name="Schaap P."/>
            <person name="Glockner G."/>
        </authorList>
    </citation>
    <scope>NUCLEOTIDE SEQUENCE [LARGE SCALE GENOMIC DNA]</scope>
    <source>
        <strain evidence="1 2">Jena</strain>
    </source>
</reference>
<evidence type="ECO:0000313" key="2">
    <source>
        <dbReference type="Proteomes" id="UP000241769"/>
    </source>
</evidence>
<proteinExistence type="predicted"/>
<gene>
    <name evidence="1" type="ORF">PROFUN_03384</name>
</gene>
<protein>
    <submittedName>
        <fullName evidence="1">Uncharacterized protein</fullName>
    </submittedName>
</protein>
<comment type="caution">
    <text evidence="1">The sequence shown here is derived from an EMBL/GenBank/DDBJ whole genome shotgun (WGS) entry which is preliminary data.</text>
</comment>
<sequence length="130" mass="14439">MLQTSRNVQQTSVDIFTKLSSGWSQIGCNAYCTFHCSNQLVTLTTTPADTQRCEVQTMALQSKTSSSSVRAERFTEAGHYRRHKCCVNNPSWCNGNIARFHRAAPGSTPGDGTFVFADALAERNVYQFCM</sequence>
<dbReference type="AlphaFoldDB" id="A0A2P6NWD7"/>
<organism evidence="1 2">
    <name type="scientific">Planoprotostelium fungivorum</name>
    <dbReference type="NCBI Taxonomy" id="1890364"/>
    <lineage>
        <taxon>Eukaryota</taxon>
        <taxon>Amoebozoa</taxon>
        <taxon>Evosea</taxon>
        <taxon>Variosea</taxon>
        <taxon>Cavosteliida</taxon>
        <taxon>Cavosteliaceae</taxon>
        <taxon>Planoprotostelium</taxon>
    </lineage>
</organism>
<dbReference type="EMBL" id="MDYQ01000012">
    <property type="protein sequence ID" value="PRP88275.1"/>
    <property type="molecule type" value="Genomic_DNA"/>
</dbReference>
<dbReference type="InParanoid" id="A0A2P6NWD7"/>
<dbReference type="Proteomes" id="UP000241769">
    <property type="component" value="Unassembled WGS sequence"/>
</dbReference>
<keyword evidence="2" id="KW-1185">Reference proteome</keyword>
<name>A0A2P6NWD7_9EUKA</name>